<dbReference type="Proteomes" id="UP000317835">
    <property type="component" value="Chromosome"/>
</dbReference>
<feature type="chain" id="PRO_5022067555" evidence="1">
    <location>
        <begin position="24"/>
        <end position="154"/>
    </location>
</feature>
<gene>
    <name evidence="2" type="ORF">ElP_04650</name>
</gene>
<sequence length="154" mass="16145" precursor="true">MMRCDRMVLGLAALLAASGTAAAQSWSAGDARRMHNFVEYGVPDPGYVPNAYFVDPPTSLPPNAYARRATPGGLIETAARRLNPFSAPSRASDITFAPAPYRQGPPAGSYRVMRPPYGPAGYHYSMSGAVTPMASPTTTGGALVPGVNCPTCPR</sequence>
<feature type="signal peptide" evidence="1">
    <location>
        <begin position="1"/>
        <end position="23"/>
    </location>
</feature>
<keyword evidence="1" id="KW-0732">Signal</keyword>
<protein>
    <submittedName>
        <fullName evidence="2">Uncharacterized protein</fullName>
    </submittedName>
</protein>
<organism evidence="2 3">
    <name type="scientific">Tautonia plasticadhaerens</name>
    <dbReference type="NCBI Taxonomy" id="2527974"/>
    <lineage>
        <taxon>Bacteria</taxon>
        <taxon>Pseudomonadati</taxon>
        <taxon>Planctomycetota</taxon>
        <taxon>Planctomycetia</taxon>
        <taxon>Isosphaerales</taxon>
        <taxon>Isosphaeraceae</taxon>
        <taxon>Tautonia</taxon>
    </lineage>
</organism>
<evidence type="ECO:0000313" key="2">
    <source>
        <dbReference type="EMBL" id="QDV32630.1"/>
    </source>
</evidence>
<dbReference type="OrthoDB" id="9844751at2"/>
<evidence type="ECO:0000256" key="1">
    <source>
        <dbReference type="SAM" id="SignalP"/>
    </source>
</evidence>
<name>A0A518GVJ8_9BACT</name>
<keyword evidence="3" id="KW-1185">Reference proteome</keyword>
<proteinExistence type="predicted"/>
<dbReference type="AlphaFoldDB" id="A0A518GVJ8"/>
<dbReference type="EMBL" id="CP036426">
    <property type="protein sequence ID" value="QDV32630.1"/>
    <property type="molecule type" value="Genomic_DNA"/>
</dbReference>
<evidence type="ECO:0000313" key="3">
    <source>
        <dbReference type="Proteomes" id="UP000317835"/>
    </source>
</evidence>
<accession>A0A518GVJ8</accession>
<dbReference type="KEGG" id="tpla:ElP_04650"/>
<reference evidence="2 3" key="1">
    <citation type="submission" date="2019-02" db="EMBL/GenBank/DDBJ databases">
        <title>Deep-cultivation of Planctomycetes and their phenomic and genomic characterization uncovers novel biology.</title>
        <authorList>
            <person name="Wiegand S."/>
            <person name="Jogler M."/>
            <person name="Boedeker C."/>
            <person name="Pinto D."/>
            <person name="Vollmers J."/>
            <person name="Rivas-Marin E."/>
            <person name="Kohn T."/>
            <person name="Peeters S.H."/>
            <person name="Heuer A."/>
            <person name="Rast P."/>
            <person name="Oberbeckmann S."/>
            <person name="Bunk B."/>
            <person name="Jeske O."/>
            <person name="Meyerdierks A."/>
            <person name="Storesund J.E."/>
            <person name="Kallscheuer N."/>
            <person name="Luecker S."/>
            <person name="Lage O.M."/>
            <person name="Pohl T."/>
            <person name="Merkel B.J."/>
            <person name="Hornburger P."/>
            <person name="Mueller R.-W."/>
            <person name="Bruemmer F."/>
            <person name="Labrenz M."/>
            <person name="Spormann A.M."/>
            <person name="Op den Camp H."/>
            <person name="Overmann J."/>
            <person name="Amann R."/>
            <person name="Jetten M.S.M."/>
            <person name="Mascher T."/>
            <person name="Medema M.H."/>
            <person name="Devos D.P."/>
            <person name="Kaster A.-K."/>
            <person name="Ovreas L."/>
            <person name="Rohde M."/>
            <person name="Galperin M.Y."/>
            <person name="Jogler C."/>
        </authorList>
    </citation>
    <scope>NUCLEOTIDE SEQUENCE [LARGE SCALE GENOMIC DNA]</scope>
    <source>
        <strain evidence="2 3">ElP</strain>
    </source>
</reference>
<dbReference type="RefSeq" id="WP_145266868.1">
    <property type="nucleotide sequence ID" value="NZ_CP036426.1"/>
</dbReference>